<dbReference type="EMBL" id="BDCO01000002">
    <property type="protein sequence ID" value="GAT33577.1"/>
    <property type="molecule type" value="Genomic_DNA"/>
</dbReference>
<comment type="caution">
    <text evidence="2">The sequence shown here is derived from an EMBL/GenBank/DDBJ whole genome shotgun (WGS) entry which is preliminary data.</text>
</comment>
<evidence type="ECO:0008006" key="4">
    <source>
        <dbReference type="Google" id="ProtNLM"/>
    </source>
</evidence>
<proteinExistence type="predicted"/>
<feature type="transmembrane region" description="Helical" evidence="1">
    <location>
        <begin position="305"/>
        <end position="324"/>
    </location>
</feature>
<evidence type="ECO:0000313" key="3">
    <source>
        <dbReference type="Proteomes" id="UP000076023"/>
    </source>
</evidence>
<dbReference type="RefSeq" id="WP_075079298.1">
    <property type="nucleotide sequence ID" value="NZ_BDCO01000002.1"/>
</dbReference>
<keyword evidence="1" id="KW-1133">Transmembrane helix</keyword>
<reference evidence="3" key="1">
    <citation type="journal article" date="2017" name="Genome Announc.">
        <title>Draft Genome Sequence of Terrimicrobium sacchariphilum NM-5T, a Facultative Anaerobic Soil Bacterium of the Class Spartobacteria.</title>
        <authorList>
            <person name="Qiu Y.L."/>
            <person name="Tourlousse D.M."/>
            <person name="Matsuura N."/>
            <person name="Ohashi A."/>
            <person name="Sekiguchi Y."/>
        </authorList>
    </citation>
    <scope>NUCLEOTIDE SEQUENCE [LARGE SCALE GENOMIC DNA]</scope>
    <source>
        <strain evidence="3">NM-5</strain>
    </source>
</reference>
<organism evidence="2 3">
    <name type="scientific">Terrimicrobium sacchariphilum</name>
    <dbReference type="NCBI Taxonomy" id="690879"/>
    <lineage>
        <taxon>Bacteria</taxon>
        <taxon>Pseudomonadati</taxon>
        <taxon>Verrucomicrobiota</taxon>
        <taxon>Terrimicrobiia</taxon>
        <taxon>Terrimicrobiales</taxon>
        <taxon>Terrimicrobiaceae</taxon>
        <taxon>Terrimicrobium</taxon>
    </lineage>
</organism>
<dbReference type="STRING" id="690879.TSACC_21994"/>
<evidence type="ECO:0000256" key="1">
    <source>
        <dbReference type="SAM" id="Phobius"/>
    </source>
</evidence>
<sequence length="519" mass="58570">MSDTLVRRIYSLLGGLLIVAAAFLTYTWNSKTVFFEDGVYFADGDCYARMTRVQMVLEHPFTPLRHHDFENYPEGTTPHTTAPLDFLIAGLSLVLKPFSAQSLDLAGAYISPLVGMLLVGYLWWWSGKVFPGGLRWPLLVTVVLSPILVHGFQLGRPDHQSLIILLVGIAWAAELALWRNIPGRWHLVSAISWGLALWVSLFEPAILLVATLLLRVLVGLAPRRHALLPDRRSLIVFFSILALWLLFDGWRGTGLPDAYKAIFWRWAQSIGELQHTSIPQIFAWCGWLLAIVPALLILRSLQLRALKGVAWALMLLLLTGLTLWHMRWGYFLALSFAFALPIALAAIPWKSVAWAAFIIALWPVASEWDEKLFPDQEELRARNENLADAVLLRSTIPAMTNPGSILAPWWLTPAAVYWSRHPGMGGSSHQSLPGIVDTAEFYTTTDQEKARKILEDHHVRYVIAYEPSRILENSAQVLGTPLPASSFATELFRTRPVPPRFLRLVNQNRFFRIYEVTQD</sequence>
<accession>A0A146G9S1</accession>
<protein>
    <recommendedName>
        <fullName evidence="4">Dolichyl-phosphate-mannose-protein mannosyltransferase</fullName>
    </recommendedName>
</protein>
<feature type="transmembrane region" description="Helical" evidence="1">
    <location>
        <begin position="162"/>
        <end position="181"/>
    </location>
</feature>
<name>A0A146G9S1_TERSA</name>
<gene>
    <name evidence="2" type="ORF">TSACC_21994</name>
</gene>
<keyword evidence="3" id="KW-1185">Reference proteome</keyword>
<dbReference type="AlphaFoldDB" id="A0A146G9S1"/>
<dbReference type="InParanoid" id="A0A146G9S1"/>
<feature type="transmembrane region" description="Helical" evidence="1">
    <location>
        <begin position="233"/>
        <end position="250"/>
    </location>
</feature>
<keyword evidence="1" id="KW-0472">Membrane</keyword>
<feature type="transmembrane region" description="Helical" evidence="1">
    <location>
        <begin position="9"/>
        <end position="28"/>
    </location>
</feature>
<keyword evidence="1" id="KW-0812">Transmembrane</keyword>
<feature type="transmembrane region" description="Helical" evidence="1">
    <location>
        <begin position="201"/>
        <end position="221"/>
    </location>
</feature>
<dbReference type="OrthoDB" id="177643at2"/>
<evidence type="ECO:0000313" key="2">
    <source>
        <dbReference type="EMBL" id="GAT33577.1"/>
    </source>
</evidence>
<dbReference type="Proteomes" id="UP000076023">
    <property type="component" value="Unassembled WGS sequence"/>
</dbReference>
<feature type="transmembrane region" description="Helical" evidence="1">
    <location>
        <begin position="105"/>
        <end position="124"/>
    </location>
</feature>
<feature type="transmembrane region" description="Helical" evidence="1">
    <location>
        <begin position="330"/>
        <end position="349"/>
    </location>
</feature>
<feature type="transmembrane region" description="Helical" evidence="1">
    <location>
        <begin position="281"/>
        <end position="298"/>
    </location>
</feature>
<feature type="transmembrane region" description="Helical" evidence="1">
    <location>
        <begin position="136"/>
        <end position="155"/>
    </location>
</feature>